<dbReference type="GO" id="GO:0015031">
    <property type="term" value="P:protein transport"/>
    <property type="evidence" value="ECO:0007669"/>
    <property type="project" value="UniProtKB-KW"/>
</dbReference>
<comment type="similarity">
    <text evidence="3">Belongs to the YajC family.</text>
</comment>
<comment type="subunit">
    <text evidence="4">Part of the SecDF-YidC-YajC translocase complex. The SecDF-YidC-YajC translocase forms a supercomplex with SecYEG, called the holo-translocon (HTL).</text>
</comment>
<keyword evidence="8 13" id="KW-0812">Transmembrane</keyword>
<evidence type="ECO:0000256" key="6">
    <source>
        <dbReference type="ARBA" id="ARBA00022448"/>
    </source>
</evidence>
<dbReference type="KEGG" id="snay:FZC37_01520"/>
<protein>
    <recommendedName>
        <fullName evidence="5">Sec translocon accessory complex subunit YajC</fullName>
    </recommendedName>
</protein>
<keyword evidence="9" id="KW-0653">Protein transport</keyword>
<evidence type="ECO:0000256" key="9">
    <source>
        <dbReference type="ARBA" id="ARBA00022927"/>
    </source>
</evidence>
<gene>
    <name evidence="14" type="primary">yajC</name>
    <name evidence="14" type="ORF">FZC37_01520</name>
</gene>
<name>A0A5C0UJG6_9RICK</name>
<evidence type="ECO:0000256" key="13">
    <source>
        <dbReference type="SAM" id="Phobius"/>
    </source>
</evidence>
<evidence type="ECO:0000256" key="3">
    <source>
        <dbReference type="ARBA" id="ARBA00006742"/>
    </source>
</evidence>
<evidence type="ECO:0000256" key="10">
    <source>
        <dbReference type="ARBA" id="ARBA00022989"/>
    </source>
</evidence>
<dbReference type="Proteomes" id="UP000323844">
    <property type="component" value="Chromosome"/>
</dbReference>
<dbReference type="RefSeq" id="WP_148951973.1">
    <property type="nucleotide sequence ID" value="NZ_CP043312.1"/>
</dbReference>
<organism evidence="14 15">
    <name type="scientific">Candidatus Sneabacter namystus</name>
    <dbReference type="NCBI Taxonomy" id="2601646"/>
    <lineage>
        <taxon>Bacteria</taxon>
        <taxon>Pseudomonadati</taxon>
        <taxon>Pseudomonadota</taxon>
        <taxon>Alphaproteobacteria</taxon>
        <taxon>Rickettsiales</taxon>
        <taxon>Rickettsiaceae</taxon>
        <taxon>Rickettsieae</taxon>
        <taxon>Candidatus Sneabacter</taxon>
    </lineage>
</organism>
<evidence type="ECO:0000256" key="5">
    <source>
        <dbReference type="ARBA" id="ARBA00014962"/>
    </source>
</evidence>
<evidence type="ECO:0000256" key="11">
    <source>
        <dbReference type="ARBA" id="ARBA00023010"/>
    </source>
</evidence>
<comment type="function">
    <text evidence="1">The SecYEG-SecDF-YajC-YidC holo-translocon (HTL) protein secretase/insertase is a supercomplex required for protein secretion, insertion of proteins into membranes, and assembly of membrane protein complexes. While the SecYEG complex is essential for assembly of a number of proteins and complexes, the SecDF-YajC-YidC subcomplex facilitates these functions.</text>
</comment>
<dbReference type="OrthoDB" id="9811406at2"/>
<keyword evidence="10 13" id="KW-1133">Transmembrane helix</keyword>
<keyword evidence="11" id="KW-0811">Translocation</keyword>
<evidence type="ECO:0000256" key="1">
    <source>
        <dbReference type="ARBA" id="ARBA00002061"/>
    </source>
</evidence>
<evidence type="ECO:0000256" key="7">
    <source>
        <dbReference type="ARBA" id="ARBA00022475"/>
    </source>
</evidence>
<dbReference type="AlphaFoldDB" id="A0A5C0UJG6"/>
<evidence type="ECO:0000256" key="2">
    <source>
        <dbReference type="ARBA" id="ARBA00004377"/>
    </source>
</evidence>
<accession>A0A5C0UJG6</accession>
<dbReference type="SMART" id="SM01323">
    <property type="entry name" value="YajC"/>
    <property type="match status" value="1"/>
</dbReference>
<dbReference type="EMBL" id="CP043312">
    <property type="protein sequence ID" value="QEK39612.1"/>
    <property type="molecule type" value="Genomic_DNA"/>
</dbReference>
<keyword evidence="7" id="KW-1003">Cell membrane</keyword>
<dbReference type="PRINTS" id="PR01853">
    <property type="entry name" value="YAJCTRNLCASE"/>
</dbReference>
<feature type="transmembrane region" description="Helical" evidence="13">
    <location>
        <begin position="56"/>
        <end position="72"/>
    </location>
</feature>
<keyword evidence="6" id="KW-0813">Transport</keyword>
<evidence type="ECO:0000313" key="15">
    <source>
        <dbReference type="Proteomes" id="UP000323844"/>
    </source>
</evidence>
<dbReference type="GO" id="GO:0005886">
    <property type="term" value="C:plasma membrane"/>
    <property type="evidence" value="ECO:0007669"/>
    <property type="project" value="UniProtKB-SubCell"/>
</dbReference>
<dbReference type="InterPro" id="IPR003849">
    <property type="entry name" value="Preprotein_translocase_YajC"/>
</dbReference>
<dbReference type="NCBIfam" id="TIGR00739">
    <property type="entry name" value="yajC"/>
    <property type="match status" value="1"/>
</dbReference>
<dbReference type="PANTHER" id="PTHR33909">
    <property type="entry name" value="SEC TRANSLOCON ACCESSORY COMPLEX SUBUNIT YAJC"/>
    <property type="match status" value="1"/>
</dbReference>
<comment type="subcellular location">
    <subcellularLocation>
        <location evidence="2">Cell inner membrane</location>
        <topology evidence="2">Single-pass membrane protein</topology>
    </subcellularLocation>
</comment>
<reference evidence="14 15" key="1">
    <citation type="submission" date="2019-08" db="EMBL/GenBank/DDBJ databases">
        <title>Highly reduced genomes of protist endosymbionts show evolutionary convergence.</title>
        <authorList>
            <person name="George E."/>
            <person name="Husnik F."/>
            <person name="Tashyreva D."/>
            <person name="Prokopchuk G."/>
            <person name="Horak A."/>
            <person name="Kwong W.K."/>
            <person name="Lukes J."/>
            <person name="Keeling P.J."/>
        </authorList>
    </citation>
    <scope>NUCLEOTIDE SEQUENCE [LARGE SCALE GENOMIC DNA]</scope>
    <source>
        <strain evidence="14">1621</strain>
    </source>
</reference>
<evidence type="ECO:0000256" key="12">
    <source>
        <dbReference type="ARBA" id="ARBA00023136"/>
    </source>
</evidence>
<evidence type="ECO:0000256" key="8">
    <source>
        <dbReference type="ARBA" id="ARBA00022692"/>
    </source>
</evidence>
<evidence type="ECO:0000313" key="14">
    <source>
        <dbReference type="EMBL" id="QEK39612.1"/>
    </source>
</evidence>
<evidence type="ECO:0000256" key="4">
    <source>
        <dbReference type="ARBA" id="ARBA00011718"/>
    </source>
</evidence>
<sequence>MMNTKFSKSWMSVIKDIVTVSIFGLFFVMSFADCYADQQNVASKAGGSFFNRDWMGYVPIVLVFTVFYFLVIRPQNKKRKALEEMIHSMKEGDCVITNGGMIGTVTENDHKERYILLEISKNVKVKILRSAIAKVGESPQ</sequence>
<keyword evidence="12 13" id="KW-0472">Membrane</keyword>
<dbReference type="PANTHER" id="PTHR33909:SF1">
    <property type="entry name" value="SEC TRANSLOCON ACCESSORY COMPLEX SUBUNIT YAJC"/>
    <property type="match status" value="1"/>
</dbReference>
<dbReference type="Pfam" id="PF02699">
    <property type="entry name" value="YajC"/>
    <property type="match status" value="1"/>
</dbReference>
<keyword evidence="15" id="KW-1185">Reference proteome</keyword>
<proteinExistence type="inferred from homology"/>